<dbReference type="EMBL" id="FQZI01000001">
    <property type="protein sequence ID" value="SHI40784.1"/>
    <property type="molecule type" value="Genomic_DNA"/>
</dbReference>
<dbReference type="Gene3D" id="1.20.1420.60">
    <property type="match status" value="1"/>
</dbReference>
<dbReference type="Pfam" id="PF14300">
    <property type="entry name" value="DMP19"/>
    <property type="match status" value="1"/>
</dbReference>
<evidence type="ECO:0000313" key="3">
    <source>
        <dbReference type="Proteomes" id="UP000184488"/>
    </source>
</evidence>
<protein>
    <recommendedName>
        <fullName evidence="1">DNA mimic protein DMP19 C-terminal domain-containing protein</fullName>
    </recommendedName>
</protein>
<keyword evidence="3" id="KW-1185">Reference proteome</keyword>
<feature type="domain" description="DNA mimic protein DMP19 C-terminal" evidence="1">
    <location>
        <begin position="125"/>
        <end position="218"/>
    </location>
</feature>
<dbReference type="AlphaFoldDB" id="A0A1M6AWB7"/>
<name>A0A1M6AWB7_9FLAO</name>
<reference evidence="3" key="1">
    <citation type="submission" date="2016-11" db="EMBL/GenBank/DDBJ databases">
        <authorList>
            <person name="Varghese N."/>
            <person name="Submissions S."/>
        </authorList>
    </citation>
    <scope>NUCLEOTIDE SEQUENCE [LARGE SCALE GENOMIC DNA]</scope>
    <source>
        <strain evidence="3">DSM 18829</strain>
    </source>
</reference>
<accession>A0A1M6AWB7</accession>
<dbReference type="STRING" id="415425.SAMN05444363_0438"/>
<evidence type="ECO:0000313" key="2">
    <source>
        <dbReference type="EMBL" id="SHI40784.1"/>
    </source>
</evidence>
<dbReference type="InterPro" id="IPR025402">
    <property type="entry name" value="DMP19_C"/>
</dbReference>
<gene>
    <name evidence="2" type="ORF">SAMN05444363_0438</name>
</gene>
<dbReference type="Proteomes" id="UP000184488">
    <property type="component" value="Unassembled WGS sequence"/>
</dbReference>
<proteinExistence type="predicted"/>
<evidence type="ECO:0000259" key="1">
    <source>
        <dbReference type="Pfam" id="PF14300"/>
    </source>
</evidence>
<sequence>MSPNKKGKFCNSCNKTVVDFTKMKNNEIQKYFVENSNNESICGYYKFNQVESEKNTRYNNLRNNFNQIKVKPIKIMALFSLSLAFTFSSCIMGKRAEQIPEEELIENDTKNKVNDPTQIIVQKDYIREFEMEINNGGFNQYFINSGQNCFEALRALKYNKKVETAKLLEEAIKLINPKKNSEKEITEKLKNGEVEELYDEKISLKLEKLDTKFYKYPDGSLTKE</sequence>
<organism evidence="2 3">
    <name type="scientific">Flavobacterium terrae</name>
    <dbReference type="NCBI Taxonomy" id="415425"/>
    <lineage>
        <taxon>Bacteria</taxon>
        <taxon>Pseudomonadati</taxon>
        <taxon>Bacteroidota</taxon>
        <taxon>Flavobacteriia</taxon>
        <taxon>Flavobacteriales</taxon>
        <taxon>Flavobacteriaceae</taxon>
        <taxon>Flavobacterium</taxon>
    </lineage>
</organism>